<gene>
    <name evidence="4" type="ORF">CLV56_0266</name>
</gene>
<dbReference type="OrthoDB" id="9803968at2"/>
<dbReference type="GO" id="GO:0016020">
    <property type="term" value="C:membrane"/>
    <property type="evidence" value="ECO:0007669"/>
    <property type="project" value="TreeGrafter"/>
</dbReference>
<dbReference type="GO" id="GO:0004467">
    <property type="term" value="F:long-chain fatty acid-CoA ligase activity"/>
    <property type="evidence" value="ECO:0007669"/>
    <property type="project" value="TreeGrafter"/>
</dbReference>
<dbReference type="Proteomes" id="UP000230842">
    <property type="component" value="Unassembled WGS sequence"/>
</dbReference>
<organism evidence="4 5">
    <name type="scientific">Mumia flava</name>
    <dbReference type="NCBI Taxonomy" id="1348852"/>
    <lineage>
        <taxon>Bacteria</taxon>
        <taxon>Bacillati</taxon>
        <taxon>Actinomycetota</taxon>
        <taxon>Actinomycetes</taxon>
        <taxon>Propionibacteriales</taxon>
        <taxon>Nocardioidaceae</taxon>
        <taxon>Mumia</taxon>
    </lineage>
</organism>
<dbReference type="RefSeq" id="WP_039368663.1">
    <property type="nucleotide sequence ID" value="NZ_PGEZ01000001.1"/>
</dbReference>
<evidence type="ECO:0000313" key="4">
    <source>
        <dbReference type="EMBL" id="PJJ56062.1"/>
    </source>
</evidence>
<dbReference type="Pfam" id="PF23562">
    <property type="entry name" value="AMP-binding_C_3"/>
    <property type="match status" value="1"/>
</dbReference>
<dbReference type="PANTHER" id="PTHR43272">
    <property type="entry name" value="LONG-CHAIN-FATTY-ACID--COA LIGASE"/>
    <property type="match status" value="1"/>
</dbReference>
<comment type="caution">
    <text evidence="4">The sequence shown here is derived from an EMBL/GenBank/DDBJ whole genome shotgun (WGS) entry which is preliminary data.</text>
</comment>
<dbReference type="InterPro" id="IPR020845">
    <property type="entry name" value="AMP-binding_CS"/>
</dbReference>
<keyword evidence="2" id="KW-0067">ATP-binding</keyword>
<dbReference type="EMBL" id="PGEZ01000001">
    <property type="protein sequence ID" value="PJJ56062.1"/>
    <property type="molecule type" value="Genomic_DNA"/>
</dbReference>
<accession>A0A0B2AYI6</accession>
<dbReference type="PANTHER" id="PTHR43272:SF33">
    <property type="entry name" value="AMP-BINDING DOMAIN-CONTAINING PROTEIN-RELATED"/>
    <property type="match status" value="1"/>
</dbReference>
<sequence>MRTYATPTTYRVPPSGSITDDVVARVDEDPQRVAFLRRTEDGWTDVTIARFRDEVEALARGFVAAGVGHGDRVGLLARTRYEWSVVDYALWWIGAVVVPIYESSAPEQIAWVLSDAEAVGCVVESAALEARVTQVRDQVPTVQQIWTMDDGGLEDLVERGSSVDPGTVRSRREAVAPDDFATLVYTSGTTGRPKGAELTHANFMYELGAAIDTLPELFDRDDATTLLFLPLAHVFARIIEVGAIRAGVRLAHTPDVKNLLEELGEVRPTFILAVPRVFEKVYNGASQKAHASGRGKVFDVATRTAISVSRARQSGRRPGAMLRARHALFDRLVYGKLRDAMGGRVDYAISGGAPLGERLAHFFSGIGLDVIEGYGLTETTAALSATTPDGLKIGTVGRPFPGTAVRVADDGELLFRGPQVFRGYWKAPEATAEVLDPDGWFHTGDLGEIDDEGFVSITGRKKEVIVTAGGKNVIPAVLEDAVRAHPLVGQVLVVGDGKPFVGALVTLDHEAVPGWLEQHGHDPDTPVARLTTDDEVIASVQAAVDEANTHVSRAESIRKFRILPGEWTEDSGHVTPTLKLKRNIVLRDHRDDVEALYT</sequence>
<evidence type="ECO:0000259" key="3">
    <source>
        <dbReference type="Pfam" id="PF00501"/>
    </source>
</evidence>
<name>A0A0B2AYI6_9ACTN</name>
<evidence type="ECO:0000256" key="1">
    <source>
        <dbReference type="ARBA" id="ARBA00022741"/>
    </source>
</evidence>
<protein>
    <submittedName>
        <fullName evidence="4">Long-chain acyl-CoA synthetase</fullName>
    </submittedName>
</protein>
<keyword evidence="1" id="KW-0547">Nucleotide-binding</keyword>
<dbReference type="Gene3D" id="3.40.50.12780">
    <property type="entry name" value="N-terminal domain of ligase-like"/>
    <property type="match status" value="1"/>
</dbReference>
<proteinExistence type="predicted"/>
<feature type="domain" description="AMP-dependent synthetase/ligase" evidence="3">
    <location>
        <begin position="25"/>
        <end position="425"/>
    </location>
</feature>
<dbReference type="PROSITE" id="PS00455">
    <property type="entry name" value="AMP_BINDING"/>
    <property type="match status" value="1"/>
</dbReference>
<dbReference type="Pfam" id="PF00501">
    <property type="entry name" value="AMP-binding"/>
    <property type="match status" value="1"/>
</dbReference>
<dbReference type="InterPro" id="IPR042099">
    <property type="entry name" value="ANL_N_sf"/>
</dbReference>
<dbReference type="SUPFAM" id="SSF56801">
    <property type="entry name" value="Acetyl-CoA synthetase-like"/>
    <property type="match status" value="1"/>
</dbReference>
<reference evidence="4 5" key="1">
    <citation type="submission" date="2017-11" db="EMBL/GenBank/DDBJ databases">
        <title>Genomic Encyclopedia of Archaeal and Bacterial Type Strains, Phase II (KMG-II): From Individual Species to Whole Genera.</title>
        <authorList>
            <person name="Goeker M."/>
        </authorList>
    </citation>
    <scope>NUCLEOTIDE SEQUENCE [LARGE SCALE GENOMIC DNA]</scope>
    <source>
        <strain evidence="4 5">DSM 27763</strain>
    </source>
</reference>
<dbReference type="InterPro" id="IPR000873">
    <property type="entry name" value="AMP-dep_synth/lig_dom"/>
</dbReference>
<evidence type="ECO:0000313" key="5">
    <source>
        <dbReference type="Proteomes" id="UP000230842"/>
    </source>
</evidence>
<evidence type="ECO:0000256" key="2">
    <source>
        <dbReference type="ARBA" id="ARBA00022840"/>
    </source>
</evidence>
<dbReference type="AlphaFoldDB" id="A0A0B2AYI6"/>
<dbReference type="GO" id="GO:0005524">
    <property type="term" value="F:ATP binding"/>
    <property type="evidence" value="ECO:0007669"/>
    <property type="project" value="UniProtKB-KW"/>
</dbReference>
<keyword evidence="5" id="KW-1185">Reference proteome</keyword>
<dbReference type="CDD" id="cd05907">
    <property type="entry name" value="VL_LC_FACS_like"/>
    <property type="match status" value="1"/>
</dbReference>